<keyword evidence="3" id="KW-0040">ANK repeat</keyword>
<protein>
    <submittedName>
        <fullName evidence="5">Unconventional myosin-IXa</fullName>
    </submittedName>
</protein>
<evidence type="ECO:0000256" key="4">
    <source>
        <dbReference type="SAM" id="MobiDB-lite"/>
    </source>
</evidence>
<dbReference type="SUPFAM" id="SSF48403">
    <property type="entry name" value="Ankyrin repeat"/>
    <property type="match status" value="1"/>
</dbReference>
<dbReference type="InterPro" id="IPR046987">
    <property type="entry name" value="Myo9"/>
</dbReference>
<evidence type="ECO:0000256" key="1">
    <source>
        <dbReference type="ARBA" id="ARBA00004496"/>
    </source>
</evidence>
<dbReference type="OrthoDB" id="312459at2759"/>
<dbReference type="InterPro" id="IPR036770">
    <property type="entry name" value="Ankyrin_rpt-contain_sf"/>
</dbReference>
<dbReference type="PROSITE" id="PS50297">
    <property type="entry name" value="ANK_REP_REGION"/>
    <property type="match status" value="1"/>
</dbReference>
<dbReference type="EMBL" id="MU825879">
    <property type="protein sequence ID" value="KAJ7385740.1"/>
    <property type="molecule type" value="Genomic_DNA"/>
</dbReference>
<dbReference type="GO" id="GO:0051015">
    <property type="term" value="F:actin filament binding"/>
    <property type="evidence" value="ECO:0007669"/>
    <property type="project" value="TreeGrafter"/>
</dbReference>
<dbReference type="Pfam" id="PF12796">
    <property type="entry name" value="Ank_2"/>
    <property type="match status" value="1"/>
</dbReference>
<dbReference type="GO" id="GO:0005737">
    <property type="term" value="C:cytoplasm"/>
    <property type="evidence" value="ECO:0007669"/>
    <property type="project" value="UniProtKB-SubCell"/>
</dbReference>
<comment type="subcellular location">
    <subcellularLocation>
        <location evidence="1">Cytoplasm</location>
    </subcellularLocation>
</comment>
<evidence type="ECO:0000256" key="2">
    <source>
        <dbReference type="ARBA" id="ARBA00022490"/>
    </source>
</evidence>
<dbReference type="Pfam" id="PF00023">
    <property type="entry name" value="Ank"/>
    <property type="match status" value="1"/>
</dbReference>
<keyword evidence="6" id="KW-1185">Reference proteome</keyword>
<organism evidence="5 6">
    <name type="scientific">Desmophyllum pertusum</name>
    <dbReference type="NCBI Taxonomy" id="174260"/>
    <lineage>
        <taxon>Eukaryota</taxon>
        <taxon>Metazoa</taxon>
        <taxon>Cnidaria</taxon>
        <taxon>Anthozoa</taxon>
        <taxon>Hexacorallia</taxon>
        <taxon>Scleractinia</taxon>
        <taxon>Caryophylliina</taxon>
        <taxon>Caryophylliidae</taxon>
        <taxon>Desmophyllum</taxon>
    </lineage>
</organism>
<dbReference type="PANTHER" id="PTHR46184">
    <property type="entry name" value="UNCONVENTIONAL MYOSIN-IXB-LIKE PROTEIN"/>
    <property type="match status" value="1"/>
</dbReference>
<dbReference type="GO" id="GO:0005096">
    <property type="term" value="F:GTPase activator activity"/>
    <property type="evidence" value="ECO:0007669"/>
    <property type="project" value="InterPro"/>
</dbReference>
<name>A0A9X0D3P7_9CNID</name>
<dbReference type="GO" id="GO:0000146">
    <property type="term" value="F:microfilament motor activity"/>
    <property type="evidence" value="ECO:0007669"/>
    <property type="project" value="InterPro"/>
</dbReference>
<feature type="repeat" description="ANK" evidence="3">
    <location>
        <begin position="27"/>
        <end position="59"/>
    </location>
</feature>
<evidence type="ECO:0000313" key="6">
    <source>
        <dbReference type="Proteomes" id="UP001163046"/>
    </source>
</evidence>
<evidence type="ECO:0000313" key="5">
    <source>
        <dbReference type="EMBL" id="KAJ7385740.1"/>
    </source>
</evidence>
<dbReference type="PROSITE" id="PS50088">
    <property type="entry name" value="ANK_REPEAT"/>
    <property type="match status" value="2"/>
</dbReference>
<accession>A0A9X0D3P7</accession>
<dbReference type="AlphaFoldDB" id="A0A9X0D3P7"/>
<feature type="repeat" description="ANK" evidence="3">
    <location>
        <begin position="68"/>
        <end position="104"/>
    </location>
</feature>
<dbReference type="SMART" id="SM00248">
    <property type="entry name" value="ANK"/>
    <property type="match status" value="2"/>
</dbReference>
<dbReference type="GO" id="GO:0005884">
    <property type="term" value="C:actin filament"/>
    <property type="evidence" value="ECO:0007669"/>
    <property type="project" value="TreeGrafter"/>
</dbReference>
<feature type="region of interest" description="Disordered" evidence="4">
    <location>
        <begin position="106"/>
        <end position="133"/>
    </location>
</feature>
<dbReference type="GO" id="GO:0035556">
    <property type="term" value="P:intracellular signal transduction"/>
    <property type="evidence" value="ECO:0007669"/>
    <property type="project" value="InterPro"/>
</dbReference>
<comment type="caution">
    <text evidence="5">The sequence shown here is derived from an EMBL/GenBank/DDBJ whole genome shotgun (WGS) entry which is preliminary data.</text>
</comment>
<dbReference type="Proteomes" id="UP001163046">
    <property type="component" value="Unassembled WGS sequence"/>
</dbReference>
<keyword evidence="2" id="KW-0963">Cytoplasm</keyword>
<proteinExistence type="predicted"/>
<evidence type="ECO:0000256" key="3">
    <source>
        <dbReference type="PROSITE-ProRule" id="PRU00023"/>
    </source>
</evidence>
<sequence length="266" mass="29856">MACIGGNRKTCELFLRNGADIMYRALSRSTPLHLAAWQGYEDICQLLIETAASMTSSVNDYVNITNKEGTTALHGACMRAAKHGHLTLVELLILYGVVTDVRDGSLRTPLHRPGQGSEQNQDRQALPSPQAPCSGKIAARKLIRGTEELGLLERFLMNKVSILNKEENKRDTIVDRVFRKALQEFHIQLISSYSVLMKEDKSFTVKYEDLMGQFEFTLNKIIKSELIIDKFPVIMGVNAFGGVLSEFITQDRDQKPKRPSTTRNPI</sequence>
<dbReference type="PANTHER" id="PTHR46184:SF5">
    <property type="entry name" value="UNCONVENTIONAL MYOSIN-IXA-LIKE"/>
    <property type="match status" value="1"/>
</dbReference>
<dbReference type="Gene3D" id="1.25.40.20">
    <property type="entry name" value="Ankyrin repeat-containing domain"/>
    <property type="match status" value="1"/>
</dbReference>
<reference evidence="5" key="1">
    <citation type="submission" date="2023-01" db="EMBL/GenBank/DDBJ databases">
        <title>Genome assembly of the deep-sea coral Lophelia pertusa.</title>
        <authorList>
            <person name="Herrera S."/>
            <person name="Cordes E."/>
        </authorList>
    </citation>
    <scope>NUCLEOTIDE SEQUENCE</scope>
    <source>
        <strain evidence="5">USNM1676648</strain>
        <tissue evidence="5">Polyp</tissue>
    </source>
</reference>
<dbReference type="InterPro" id="IPR002110">
    <property type="entry name" value="Ankyrin_rpt"/>
</dbReference>
<gene>
    <name evidence="5" type="primary">MYO9A_1</name>
    <name evidence="5" type="ORF">OS493_013772</name>
</gene>